<evidence type="ECO:0000256" key="1">
    <source>
        <dbReference type="ARBA" id="ARBA00004429"/>
    </source>
</evidence>
<gene>
    <name evidence="11" type="ORF">BAR1_08425</name>
</gene>
<comment type="function">
    <text evidence="9">Part of the tripartite ATP-independent periplasmic (TRAP) transport system.</text>
</comment>
<dbReference type="InterPro" id="IPR055348">
    <property type="entry name" value="DctQ"/>
</dbReference>
<dbReference type="GO" id="GO:0022857">
    <property type="term" value="F:transmembrane transporter activity"/>
    <property type="evidence" value="ECO:0007669"/>
    <property type="project" value="UniProtKB-UniRule"/>
</dbReference>
<evidence type="ECO:0000256" key="8">
    <source>
        <dbReference type="ARBA" id="ARBA00038436"/>
    </source>
</evidence>
<dbReference type="EMBL" id="CP032125">
    <property type="protein sequence ID" value="AXX97955.1"/>
    <property type="molecule type" value="Genomic_DNA"/>
</dbReference>
<dbReference type="PANTHER" id="PTHR35011:SF4">
    <property type="entry name" value="SLL1102 PROTEIN"/>
    <property type="match status" value="1"/>
</dbReference>
<reference evidence="11 12" key="1">
    <citation type="submission" date="2018-09" db="EMBL/GenBank/DDBJ databases">
        <title>Profundibacter amoris BAR1 gen. nov., sp. nov., a new member of the Roseobacter clade isolated at Lokis Castle Vent Field on the Arctic Mid-Oceanic Ridge.</title>
        <authorList>
            <person name="Le Moine Bauer S."/>
            <person name="Sjoeberg A.G."/>
            <person name="L'Haridon S."/>
            <person name="Stokke R."/>
            <person name="Roalkvam I."/>
            <person name="Steen I.H."/>
            <person name="Dahle H."/>
        </authorList>
    </citation>
    <scope>NUCLEOTIDE SEQUENCE [LARGE SCALE GENOMIC DNA]</scope>
    <source>
        <strain evidence="11 12">BAR1</strain>
    </source>
</reference>
<dbReference type="Pfam" id="PF04290">
    <property type="entry name" value="DctQ"/>
    <property type="match status" value="1"/>
</dbReference>
<keyword evidence="12" id="KW-1185">Reference proteome</keyword>
<keyword evidence="4 9" id="KW-0997">Cell inner membrane</keyword>
<keyword evidence="7 9" id="KW-0472">Membrane</keyword>
<evidence type="ECO:0000256" key="2">
    <source>
        <dbReference type="ARBA" id="ARBA00022448"/>
    </source>
</evidence>
<evidence type="ECO:0000259" key="10">
    <source>
        <dbReference type="Pfam" id="PF04290"/>
    </source>
</evidence>
<dbReference type="AlphaFoldDB" id="A0A347UGH7"/>
<dbReference type="InterPro" id="IPR007387">
    <property type="entry name" value="TRAP_DctQ"/>
</dbReference>
<comment type="subcellular location">
    <subcellularLocation>
        <location evidence="1 9">Cell inner membrane</location>
        <topology evidence="1 9">Multi-pass membrane protein</topology>
    </subcellularLocation>
</comment>
<organism evidence="11 12">
    <name type="scientific">Profundibacter amoris</name>
    <dbReference type="NCBI Taxonomy" id="2171755"/>
    <lineage>
        <taxon>Bacteria</taxon>
        <taxon>Pseudomonadati</taxon>
        <taxon>Pseudomonadota</taxon>
        <taxon>Alphaproteobacteria</taxon>
        <taxon>Rhodobacterales</taxon>
        <taxon>Paracoccaceae</taxon>
        <taxon>Profundibacter</taxon>
    </lineage>
</organism>
<dbReference type="OrthoDB" id="4964541at2"/>
<feature type="transmembrane region" description="Helical" evidence="9">
    <location>
        <begin position="21"/>
        <end position="44"/>
    </location>
</feature>
<evidence type="ECO:0000256" key="9">
    <source>
        <dbReference type="RuleBase" id="RU369079"/>
    </source>
</evidence>
<feature type="transmembrane region" description="Helical" evidence="9">
    <location>
        <begin position="136"/>
        <end position="155"/>
    </location>
</feature>
<name>A0A347UGH7_9RHOB</name>
<dbReference type="RefSeq" id="WP_118942611.1">
    <property type="nucleotide sequence ID" value="NZ_CP032125.1"/>
</dbReference>
<evidence type="ECO:0000313" key="11">
    <source>
        <dbReference type="EMBL" id="AXX97955.1"/>
    </source>
</evidence>
<evidence type="ECO:0000256" key="7">
    <source>
        <dbReference type="ARBA" id="ARBA00023136"/>
    </source>
</evidence>
<evidence type="ECO:0000256" key="5">
    <source>
        <dbReference type="ARBA" id="ARBA00022692"/>
    </source>
</evidence>
<evidence type="ECO:0000256" key="3">
    <source>
        <dbReference type="ARBA" id="ARBA00022475"/>
    </source>
</evidence>
<feature type="transmembrane region" description="Helical" evidence="9">
    <location>
        <begin position="56"/>
        <end position="72"/>
    </location>
</feature>
<comment type="subunit">
    <text evidence="9">The complex comprises the extracytoplasmic solute receptor protein and the two transmembrane proteins.</text>
</comment>
<protein>
    <recommendedName>
        <fullName evidence="9">TRAP transporter small permease protein</fullName>
    </recommendedName>
</protein>
<feature type="transmembrane region" description="Helical" evidence="9">
    <location>
        <begin position="93"/>
        <end position="114"/>
    </location>
</feature>
<keyword evidence="2 9" id="KW-0813">Transport</keyword>
<evidence type="ECO:0000256" key="4">
    <source>
        <dbReference type="ARBA" id="ARBA00022519"/>
    </source>
</evidence>
<dbReference type="KEGG" id="pamo:BAR1_08425"/>
<proteinExistence type="inferred from homology"/>
<comment type="similarity">
    <text evidence="8 9">Belongs to the TRAP transporter small permease family.</text>
</comment>
<feature type="domain" description="Tripartite ATP-independent periplasmic transporters DctQ component" evidence="10">
    <location>
        <begin position="33"/>
        <end position="162"/>
    </location>
</feature>
<dbReference type="PANTHER" id="PTHR35011">
    <property type="entry name" value="2,3-DIKETO-L-GULONATE TRAP TRANSPORTER SMALL PERMEASE PROTEIN YIAM"/>
    <property type="match status" value="1"/>
</dbReference>
<keyword evidence="6 9" id="KW-1133">Transmembrane helix</keyword>
<keyword evidence="3" id="KW-1003">Cell membrane</keyword>
<evidence type="ECO:0000256" key="6">
    <source>
        <dbReference type="ARBA" id="ARBA00022989"/>
    </source>
</evidence>
<keyword evidence="5 9" id="KW-0812">Transmembrane</keyword>
<accession>A0A347UGH7</accession>
<dbReference type="GO" id="GO:0005886">
    <property type="term" value="C:plasma membrane"/>
    <property type="evidence" value="ECO:0007669"/>
    <property type="project" value="UniProtKB-SubCell"/>
</dbReference>
<dbReference type="Proteomes" id="UP000261704">
    <property type="component" value="Chromosome"/>
</dbReference>
<sequence>MAPLLRKAIRLIDGASETAGFLSAWSLFLIGFFITYEVVMRHVFTAPTIWVDEVSRILQVWVVYLAASYVLKHREMVTIEVLLSDPTTLRRRLAETFALAMLFIFAGVAMYYGFQLWLKETLAGHTTDTYLAPPKWLTHAPVWVGSLLLILQGLVELYRVWTEDIPADDILEGAH</sequence>
<evidence type="ECO:0000313" key="12">
    <source>
        <dbReference type="Proteomes" id="UP000261704"/>
    </source>
</evidence>